<evidence type="ECO:0000256" key="1">
    <source>
        <dbReference type="SAM" id="MobiDB-lite"/>
    </source>
</evidence>
<proteinExistence type="predicted"/>
<comment type="caution">
    <text evidence="2">The sequence shown here is derived from an EMBL/GenBank/DDBJ whole genome shotgun (WGS) entry which is preliminary data.</text>
</comment>
<dbReference type="AlphaFoldDB" id="A0AA38TQS1"/>
<evidence type="ECO:0000313" key="2">
    <source>
        <dbReference type="EMBL" id="KAJ9565350.1"/>
    </source>
</evidence>
<evidence type="ECO:0000313" key="3">
    <source>
        <dbReference type="Proteomes" id="UP001172457"/>
    </source>
</evidence>
<name>A0AA38TQS1_9ASTR</name>
<dbReference type="Proteomes" id="UP001172457">
    <property type="component" value="Chromosome 1"/>
</dbReference>
<sequence>MRTKLPISAWGHAILHASALEPNISHFKIFGCAIYVPIAPPQRSKMVPQRRLGIYVGFNSASIIKYLEPMTRDLFTARFVDCHFDEAMFPTLERDSKKWVNDIVWNNSSLTHLDPPTKQPANAPIRIEVLKEHISAKDSKPQLKRGTLIGSKDKNPRKRKGPYDQNMEANKEPKNVIVEEIPLEDTEPKKVEK</sequence>
<accession>A0AA38TQS1</accession>
<feature type="region of interest" description="Disordered" evidence="1">
    <location>
        <begin position="139"/>
        <end position="193"/>
    </location>
</feature>
<reference evidence="2" key="1">
    <citation type="submission" date="2023-03" db="EMBL/GenBank/DDBJ databases">
        <title>Chromosome-scale reference genome and RAD-based genetic map of yellow starthistle (Centaurea solstitialis) reveal putative structural variation and QTLs associated with invader traits.</title>
        <authorList>
            <person name="Reatini B."/>
            <person name="Cang F.A."/>
            <person name="Jiang Q."/>
            <person name="Mckibben M.T.W."/>
            <person name="Barker M.S."/>
            <person name="Rieseberg L.H."/>
            <person name="Dlugosch K.M."/>
        </authorList>
    </citation>
    <scope>NUCLEOTIDE SEQUENCE</scope>
    <source>
        <strain evidence="2">CAN-66</strain>
        <tissue evidence="2">Leaf</tissue>
    </source>
</reference>
<keyword evidence="3" id="KW-1185">Reference proteome</keyword>
<protein>
    <submittedName>
        <fullName evidence="2">Uncharacterized protein</fullName>
    </submittedName>
</protein>
<organism evidence="2 3">
    <name type="scientific">Centaurea solstitialis</name>
    <name type="common">yellow star-thistle</name>
    <dbReference type="NCBI Taxonomy" id="347529"/>
    <lineage>
        <taxon>Eukaryota</taxon>
        <taxon>Viridiplantae</taxon>
        <taxon>Streptophyta</taxon>
        <taxon>Embryophyta</taxon>
        <taxon>Tracheophyta</taxon>
        <taxon>Spermatophyta</taxon>
        <taxon>Magnoliopsida</taxon>
        <taxon>eudicotyledons</taxon>
        <taxon>Gunneridae</taxon>
        <taxon>Pentapetalae</taxon>
        <taxon>asterids</taxon>
        <taxon>campanulids</taxon>
        <taxon>Asterales</taxon>
        <taxon>Asteraceae</taxon>
        <taxon>Carduoideae</taxon>
        <taxon>Cardueae</taxon>
        <taxon>Centaureinae</taxon>
        <taxon>Centaurea</taxon>
    </lineage>
</organism>
<gene>
    <name evidence="2" type="ORF">OSB04_001316</name>
</gene>
<dbReference type="EMBL" id="JARYMX010000001">
    <property type="protein sequence ID" value="KAJ9565350.1"/>
    <property type="molecule type" value="Genomic_DNA"/>
</dbReference>